<name>K9ZHK5_ANACC</name>
<accession>K9ZHK5</accession>
<keyword evidence="2" id="KW-1185">Reference proteome</keyword>
<dbReference type="STRING" id="272123.Anacy_3270"/>
<evidence type="ECO:0000313" key="2">
    <source>
        <dbReference type="Proteomes" id="UP000010474"/>
    </source>
</evidence>
<dbReference type="Proteomes" id="UP000010474">
    <property type="component" value="Chromosome"/>
</dbReference>
<evidence type="ECO:0008006" key="3">
    <source>
        <dbReference type="Google" id="ProtNLM"/>
    </source>
</evidence>
<dbReference type="HOGENOM" id="CLU_2696408_0_0_3"/>
<proteinExistence type="predicted"/>
<protein>
    <recommendedName>
        <fullName evidence="3">Lipoprotein</fullName>
    </recommendedName>
</protein>
<dbReference type="EMBL" id="CP003659">
    <property type="protein sequence ID" value="AFZ58676.1"/>
    <property type="molecule type" value="Genomic_DNA"/>
</dbReference>
<evidence type="ECO:0000313" key="1">
    <source>
        <dbReference type="EMBL" id="AFZ58676.1"/>
    </source>
</evidence>
<dbReference type="PROSITE" id="PS51257">
    <property type="entry name" value="PROKAR_LIPOPROTEIN"/>
    <property type="match status" value="1"/>
</dbReference>
<organism evidence="1 2">
    <name type="scientific">Anabaena cylindrica (strain ATCC 27899 / PCC 7122)</name>
    <dbReference type="NCBI Taxonomy" id="272123"/>
    <lineage>
        <taxon>Bacteria</taxon>
        <taxon>Bacillati</taxon>
        <taxon>Cyanobacteriota</taxon>
        <taxon>Cyanophyceae</taxon>
        <taxon>Nostocales</taxon>
        <taxon>Nostocaceae</taxon>
        <taxon>Anabaena</taxon>
    </lineage>
</organism>
<dbReference type="KEGG" id="acy:Anacy_3270"/>
<gene>
    <name evidence="1" type="ordered locus">Anacy_3270</name>
</gene>
<reference evidence="2" key="1">
    <citation type="journal article" date="2013" name="Proc. Natl. Acad. Sci. U.S.A.">
        <title>Improving the coverage of the cyanobacterial phylum using diversity-driven genome sequencing.</title>
        <authorList>
            <person name="Shih P.M."/>
            <person name="Wu D."/>
            <person name="Latifi A."/>
            <person name="Axen S.D."/>
            <person name="Fewer D.P."/>
            <person name="Talla E."/>
            <person name="Calteau A."/>
            <person name="Cai F."/>
            <person name="Tandeau de Marsac N."/>
            <person name="Rippka R."/>
            <person name="Herdman M."/>
            <person name="Sivonen K."/>
            <person name="Coursin T."/>
            <person name="Laurent T."/>
            <person name="Goodwin L."/>
            <person name="Nolan M."/>
            <person name="Davenport K.W."/>
            <person name="Han C.S."/>
            <person name="Rubin E.M."/>
            <person name="Eisen J.A."/>
            <person name="Woyke T."/>
            <person name="Gugger M."/>
            <person name="Kerfeld C.A."/>
        </authorList>
    </citation>
    <scope>NUCLEOTIDE SEQUENCE [LARGE SCALE GENOMIC DNA]</scope>
    <source>
        <strain evidence="2">ATCC 27899 / PCC 7122</strain>
    </source>
</reference>
<sequence>MKMVLVMFPGMRLIPSLILPILISSCFSDQKQITDNIATIRSRIDLNQQKHKFWIFWVKDIIPKFQFPPQSLI</sequence>
<dbReference type="AlphaFoldDB" id="K9ZHK5"/>